<dbReference type="OrthoDB" id="9785285at2"/>
<sequence length="338" mass="38376">MYLLKRIVRKMVHISNIVLFIASLLLVLTTSLLIVLVESENFPTFFEGFWWVMTTVTTVGYGDYYPVTMAGRIIAIFLYIFGIGLVGVVIGKVVDGLAMFRRKKEEGDIVYKEKNHYVIIGWSQKAKFAVNEMLQTSNNIEVVIIDNLEKAPILAENIHYIRGHASELATLEKANISKAQSVLIFADDTINDDQLSDGKTLLIASAIESFAPEVHTIVEVMEEEHIKNFEFMKVDEFIVSTETISSLFVRSAFRKGISNVYGQLLRRKYGDDLYYVPLSKGWKTYRDAFNTLLEQGATLIADRNNLSINRMLDESIPSDAELYVICDKVTIEKIRLES</sequence>
<dbReference type="PANTHER" id="PTHR43833">
    <property type="entry name" value="POTASSIUM CHANNEL PROTEIN 2-RELATED-RELATED"/>
    <property type="match status" value="1"/>
</dbReference>
<dbReference type="EMBL" id="BMLG01000003">
    <property type="protein sequence ID" value="GGM26274.1"/>
    <property type="molecule type" value="Genomic_DNA"/>
</dbReference>
<dbReference type="Pfam" id="PF02254">
    <property type="entry name" value="TrkA_N"/>
    <property type="match status" value="1"/>
</dbReference>
<evidence type="ECO:0000256" key="1">
    <source>
        <dbReference type="ARBA" id="ARBA00004651"/>
    </source>
</evidence>
<reference evidence="4" key="2">
    <citation type="submission" date="2020-09" db="EMBL/GenBank/DDBJ databases">
        <authorList>
            <person name="Sun Q."/>
            <person name="Zhou Y."/>
        </authorList>
    </citation>
    <scope>NUCLEOTIDE SEQUENCE</scope>
    <source>
        <strain evidence="4">CGMCC 1.6333</strain>
    </source>
</reference>
<evidence type="ECO:0000313" key="4">
    <source>
        <dbReference type="EMBL" id="GGM26274.1"/>
    </source>
</evidence>
<dbReference type="Proteomes" id="UP000618460">
    <property type="component" value="Unassembled WGS sequence"/>
</dbReference>
<accession>A0A917WTA0</accession>
<dbReference type="InterPro" id="IPR036291">
    <property type="entry name" value="NAD(P)-bd_dom_sf"/>
</dbReference>
<dbReference type="Gene3D" id="1.10.287.70">
    <property type="match status" value="1"/>
</dbReference>
<dbReference type="RefSeq" id="WP_117154607.1">
    <property type="nucleotide sequence ID" value="NZ_BMLG01000003.1"/>
</dbReference>
<dbReference type="GO" id="GO:0005886">
    <property type="term" value="C:plasma membrane"/>
    <property type="evidence" value="ECO:0007669"/>
    <property type="project" value="UniProtKB-SubCell"/>
</dbReference>
<proteinExistence type="predicted"/>
<dbReference type="GO" id="GO:0006813">
    <property type="term" value="P:potassium ion transport"/>
    <property type="evidence" value="ECO:0007669"/>
    <property type="project" value="InterPro"/>
</dbReference>
<organism evidence="4 5">
    <name type="scientific">Paraliobacillus quinghaiensis</name>
    <dbReference type="NCBI Taxonomy" id="470815"/>
    <lineage>
        <taxon>Bacteria</taxon>
        <taxon>Bacillati</taxon>
        <taxon>Bacillota</taxon>
        <taxon>Bacilli</taxon>
        <taxon>Bacillales</taxon>
        <taxon>Bacillaceae</taxon>
        <taxon>Paraliobacillus</taxon>
    </lineage>
</organism>
<dbReference type="PRINTS" id="PR00169">
    <property type="entry name" value="KCHANNEL"/>
</dbReference>
<comment type="caution">
    <text evidence="4">The sequence shown here is derived from an EMBL/GenBank/DDBJ whole genome shotgun (WGS) entry which is preliminary data.</text>
</comment>
<dbReference type="InterPro" id="IPR003148">
    <property type="entry name" value="RCK_N"/>
</dbReference>
<evidence type="ECO:0000259" key="3">
    <source>
        <dbReference type="PROSITE" id="PS51201"/>
    </source>
</evidence>
<keyword evidence="2" id="KW-1133">Transmembrane helix</keyword>
<evidence type="ECO:0000256" key="2">
    <source>
        <dbReference type="SAM" id="Phobius"/>
    </source>
</evidence>
<dbReference type="PROSITE" id="PS51201">
    <property type="entry name" value="RCK_N"/>
    <property type="match status" value="1"/>
</dbReference>
<dbReference type="Pfam" id="PF07885">
    <property type="entry name" value="Ion_trans_2"/>
    <property type="match status" value="1"/>
</dbReference>
<comment type="subcellular location">
    <subcellularLocation>
        <location evidence="1">Cell membrane</location>
        <topology evidence="1">Multi-pass membrane protein</topology>
    </subcellularLocation>
</comment>
<dbReference type="InterPro" id="IPR013099">
    <property type="entry name" value="K_chnl_dom"/>
</dbReference>
<keyword evidence="2" id="KW-0812">Transmembrane</keyword>
<keyword evidence="2" id="KW-0472">Membrane</keyword>
<dbReference type="Gene3D" id="3.40.50.720">
    <property type="entry name" value="NAD(P)-binding Rossmann-like Domain"/>
    <property type="match status" value="1"/>
</dbReference>
<dbReference type="SUPFAM" id="SSF51735">
    <property type="entry name" value="NAD(P)-binding Rossmann-fold domains"/>
    <property type="match status" value="1"/>
</dbReference>
<feature type="domain" description="RCK N-terminal" evidence="3">
    <location>
        <begin position="114"/>
        <end position="239"/>
    </location>
</feature>
<dbReference type="SUPFAM" id="SSF81324">
    <property type="entry name" value="Voltage-gated potassium channels"/>
    <property type="match status" value="1"/>
</dbReference>
<dbReference type="AlphaFoldDB" id="A0A917WTA0"/>
<reference evidence="4" key="1">
    <citation type="journal article" date="2014" name="Int. J. Syst. Evol. Microbiol.">
        <title>Complete genome sequence of Corynebacterium casei LMG S-19264T (=DSM 44701T), isolated from a smear-ripened cheese.</title>
        <authorList>
            <consortium name="US DOE Joint Genome Institute (JGI-PGF)"/>
            <person name="Walter F."/>
            <person name="Albersmeier A."/>
            <person name="Kalinowski J."/>
            <person name="Ruckert C."/>
        </authorList>
    </citation>
    <scope>NUCLEOTIDE SEQUENCE</scope>
    <source>
        <strain evidence="4">CGMCC 1.6333</strain>
    </source>
</reference>
<name>A0A917WTA0_9BACI</name>
<keyword evidence="5" id="KW-1185">Reference proteome</keyword>
<dbReference type="InterPro" id="IPR050721">
    <property type="entry name" value="Trk_Ktr_HKT_K-transport"/>
</dbReference>
<feature type="transmembrane region" description="Helical" evidence="2">
    <location>
        <begin position="73"/>
        <end position="94"/>
    </location>
</feature>
<protein>
    <recommendedName>
        <fullName evidence="3">RCK N-terminal domain-containing protein</fullName>
    </recommendedName>
</protein>
<evidence type="ECO:0000313" key="5">
    <source>
        <dbReference type="Proteomes" id="UP000618460"/>
    </source>
</evidence>
<dbReference type="PANTHER" id="PTHR43833:SF9">
    <property type="entry name" value="POTASSIUM CHANNEL PROTEIN YUGO-RELATED"/>
    <property type="match status" value="1"/>
</dbReference>
<gene>
    <name evidence="4" type="ORF">GCM10011351_09890</name>
</gene>